<dbReference type="RefSeq" id="WP_316070714.1">
    <property type="nucleotide sequence ID" value="NZ_JAVNWW010000004.1"/>
</dbReference>
<dbReference type="Proteomes" id="UP001249959">
    <property type="component" value="Unassembled WGS sequence"/>
</dbReference>
<evidence type="ECO:0000259" key="2">
    <source>
        <dbReference type="Pfam" id="PF01370"/>
    </source>
</evidence>
<dbReference type="InterPro" id="IPR001509">
    <property type="entry name" value="Epimerase_deHydtase"/>
</dbReference>
<reference evidence="3 4" key="1">
    <citation type="submission" date="2023-09" db="EMBL/GenBank/DDBJ databases">
        <title>Aquirufa genomes.</title>
        <authorList>
            <person name="Pitt A."/>
        </authorList>
    </citation>
    <scope>NUCLEOTIDE SEQUENCE [LARGE SCALE GENOMIC DNA]</scope>
    <source>
        <strain evidence="3 4">LEOWEIH-7C</strain>
    </source>
</reference>
<protein>
    <submittedName>
        <fullName evidence="3">Epimerase</fullName>
    </submittedName>
</protein>
<gene>
    <name evidence="3" type="ORF">PQG45_08925</name>
</gene>
<dbReference type="InterPro" id="IPR036291">
    <property type="entry name" value="NAD(P)-bd_dom_sf"/>
</dbReference>
<dbReference type="SUPFAM" id="SSF51735">
    <property type="entry name" value="NAD(P)-binding Rossmann-fold domains"/>
    <property type="match status" value="1"/>
</dbReference>
<dbReference type="EMBL" id="JAVNWW010000004">
    <property type="protein sequence ID" value="MDU0809153.1"/>
    <property type="molecule type" value="Genomic_DNA"/>
</dbReference>
<feature type="domain" description="NAD-dependent epimerase/dehydratase" evidence="2">
    <location>
        <begin position="9"/>
        <end position="117"/>
    </location>
</feature>
<comment type="caution">
    <text evidence="3">The sequence shown here is derived from an EMBL/GenBank/DDBJ whole genome shotgun (WGS) entry which is preliminary data.</text>
</comment>
<accession>A0ABU3TTF6</accession>
<dbReference type="Gene3D" id="3.40.50.720">
    <property type="entry name" value="NAD(P)-binding Rossmann-like Domain"/>
    <property type="match status" value="1"/>
</dbReference>
<organism evidence="3 4">
    <name type="scientific">Aquirufa regiilacus</name>
    <dbReference type="NCBI Taxonomy" id="3024868"/>
    <lineage>
        <taxon>Bacteria</taxon>
        <taxon>Pseudomonadati</taxon>
        <taxon>Bacteroidota</taxon>
        <taxon>Cytophagia</taxon>
        <taxon>Cytophagales</taxon>
        <taxon>Flectobacillaceae</taxon>
        <taxon>Aquirufa</taxon>
    </lineage>
</organism>
<evidence type="ECO:0000313" key="3">
    <source>
        <dbReference type="EMBL" id="MDU0809153.1"/>
    </source>
</evidence>
<comment type="subcellular location">
    <subcellularLocation>
        <location evidence="1">Membrane</location>
    </subcellularLocation>
</comment>
<keyword evidence="4" id="KW-1185">Reference proteome</keyword>
<proteinExistence type="predicted"/>
<sequence length="228" mass="25409">MENLQKQLIITGATGMVGEGVLHEAIHSPFVSQILVVNRKPCGVQHPKVKEYLLTDFLKPEAMRDAIKGYDACLFCLGVSSVGMKPDEYKQKTYDLTLGFAKVLHEENPHMSFSYISGAGTDSTEQGRLAWARVKGKTENDLRKMGFGDYYSFRPAMIRPTPGLKNALSFYKYISWIFPILKFVAPHTACTLQELGHAMLESSIFGSPTKTVEGNDILALAKQMRARL</sequence>
<dbReference type="Pfam" id="PF01370">
    <property type="entry name" value="Epimerase"/>
    <property type="match status" value="1"/>
</dbReference>
<name>A0ABU3TTF6_9BACT</name>
<evidence type="ECO:0000256" key="1">
    <source>
        <dbReference type="ARBA" id="ARBA00004370"/>
    </source>
</evidence>
<dbReference type="PANTHER" id="PTHR14097:SF8">
    <property type="entry name" value="NAD(P)-BINDING DOMAIN-CONTAINING PROTEIN"/>
    <property type="match status" value="1"/>
</dbReference>
<evidence type="ECO:0000313" key="4">
    <source>
        <dbReference type="Proteomes" id="UP001249959"/>
    </source>
</evidence>
<dbReference type="PANTHER" id="PTHR14097">
    <property type="entry name" value="OXIDOREDUCTASE HTATIP2"/>
    <property type="match status" value="1"/>
</dbReference>